<organism evidence="3 4">
    <name type="scientific">Oldenlandia corymbosa var. corymbosa</name>
    <dbReference type="NCBI Taxonomy" id="529605"/>
    <lineage>
        <taxon>Eukaryota</taxon>
        <taxon>Viridiplantae</taxon>
        <taxon>Streptophyta</taxon>
        <taxon>Embryophyta</taxon>
        <taxon>Tracheophyta</taxon>
        <taxon>Spermatophyta</taxon>
        <taxon>Magnoliopsida</taxon>
        <taxon>eudicotyledons</taxon>
        <taxon>Gunneridae</taxon>
        <taxon>Pentapetalae</taxon>
        <taxon>asterids</taxon>
        <taxon>lamiids</taxon>
        <taxon>Gentianales</taxon>
        <taxon>Rubiaceae</taxon>
        <taxon>Rubioideae</taxon>
        <taxon>Spermacoceae</taxon>
        <taxon>Hedyotis-Oldenlandia complex</taxon>
        <taxon>Oldenlandia</taxon>
    </lineage>
</organism>
<proteinExistence type="predicted"/>
<keyword evidence="2" id="KW-0812">Transmembrane</keyword>
<feature type="region of interest" description="Disordered" evidence="1">
    <location>
        <begin position="28"/>
        <end position="68"/>
    </location>
</feature>
<dbReference type="PANTHER" id="PTHR31170">
    <property type="entry name" value="BNAC04G53230D PROTEIN"/>
    <property type="match status" value="1"/>
</dbReference>
<accession>A0AAV1DT99</accession>
<evidence type="ECO:0000313" key="3">
    <source>
        <dbReference type="EMBL" id="CAI9110221.1"/>
    </source>
</evidence>
<feature type="compositionally biased region" description="Low complexity" evidence="1">
    <location>
        <begin position="32"/>
        <end position="47"/>
    </location>
</feature>
<name>A0AAV1DT99_OLDCO</name>
<dbReference type="InterPro" id="IPR004158">
    <property type="entry name" value="DUF247_pln"/>
</dbReference>
<gene>
    <name evidence="3" type="ORF">OLC1_LOCUS17926</name>
</gene>
<feature type="compositionally biased region" description="Basic and acidic residues" evidence="1">
    <location>
        <begin position="53"/>
        <end position="68"/>
    </location>
</feature>
<protein>
    <submittedName>
        <fullName evidence="3">OLC1v1010214C1</fullName>
    </submittedName>
</protein>
<dbReference type="PANTHER" id="PTHR31170:SF25">
    <property type="entry name" value="BNAA09G04570D PROTEIN"/>
    <property type="match status" value="1"/>
</dbReference>
<evidence type="ECO:0000313" key="4">
    <source>
        <dbReference type="Proteomes" id="UP001161247"/>
    </source>
</evidence>
<dbReference type="AlphaFoldDB" id="A0AAV1DT99"/>
<dbReference type="Pfam" id="PF03140">
    <property type="entry name" value="DUF247"/>
    <property type="match status" value="1"/>
</dbReference>
<keyword evidence="2" id="KW-1133">Transmembrane helix</keyword>
<keyword evidence="4" id="KW-1185">Reference proteome</keyword>
<reference evidence="3" key="1">
    <citation type="submission" date="2023-03" db="EMBL/GenBank/DDBJ databases">
        <authorList>
            <person name="Julca I."/>
        </authorList>
    </citation>
    <scope>NUCLEOTIDE SEQUENCE</scope>
</reference>
<dbReference type="EMBL" id="OX459123">
    <property type="protein sequence ID" value="CAI9110221.1"/>
    <property type="molecule type" value="Genomic_DNA"/>
</dbReference>
<evidence type="ECO:0000256" key="1">
    <source>
        <dbReference type="SAM" id="MobiDB-lite"/>
    </source>
</evidence>
<evidence type="ECO:0000256" key="2">
    <source>
        <dbReference type="SAM" id="Phobius"/>
    </source>
</evidence>
<keyword evidence="2" id="KW-0472">Membrane</keyword>
<sequence>MTVIENQPKSAIWLTLQVSEMFRRRQKHAIRSQQSQQRLQQEQHQPSDSLRVVIKDETANVDRRPKSPESDWLIRIRQKVEDAHQNHRANTWSRRCIYRIPQCLRESNDKGYHPQVVSLGPYHHNKRRLRSMETHKWRAVLQILKRTNQDIKLYLGAMKELEERARACYEGPIPLSSEEFVEMMVLDGCFILELFRGSVEGFNQLGYSTTDPVFSTLRSMHSIQRDMIMLENQIPLFVLERLFSIQQIKHPEHIGTVSELALRFVNPLMPTDEPSSTKSTDETAYQFDPLPELVGEHCLAVFWRSILRKGSQPRTTVNETPDSVNSVSISIRVRQQLIHGATELRDSGIHFRKRETDRFWDIKFKDGVLEIPRLLIHDGTMTLFLNLIAFEQCHLGCPKYITSYVIFMDNLISSPEDVSILHNCGVMEHWLGSDSEVANLFNRLCQEVVFDKNDSYLSSLSAQVNDYCDNRWHTWRATLCNKYFNSPWAVIIFIAAVVSLLLAFIQAFFGVYAYYRPSTPPSPGPFPPGGP</sequence>
<dbReference type="Proteomes" id="UP001161247">
    <property type="component" value="Chromosome 6"/>
</dbReference>
<feature type="transmembrane region" description="Helical" evidence="2">
    <location>
        <begin position="488"/>
        <end position="515"/>
    </location>
</feature>